<protein>
    <submittedName>
        <fullName evidence="1">Uncharacterized protein</fullName>
    </submittedName>
</protein>
<feature type="non-terminal residue" evidence="1">
    <location>
        <position position="1"/>
    </location>
</feature>
<name>X1UJY4_9ZZZZ</name>
<comment type="caution">
    <text evidence="1">The sequence shown here is derived from an EMBL/GenBank/DDBJ whole genome shotgun (WGS) entry which is preliminary data.</text>
</comment>
<proteinExistence type="predicted"/>
<sequence>GIMFIGYLFNFLLEGKGPQVVLLCTQEYGYKVAS</sequence>
<gene>
    <name evidence="1" type="ORF">S12H4_40390</name>
</gene>
<evidence type="ECO:0000313" key="1">
    <source>
        <dbReference type="EMBL" id="GAI92664.1"/>
    </source>
</evidence>
<reference evidence="1" key="1">
    <citation type="journal article" date="2014" name="Front. Microbiol.">
        <title>High frequency of phylogenetically diverse reductive dehalogenase-homologous genes in deep subseafloor sedimentary metagenomes.</title>
        <authorList>
            <person name="Kawai M."/>
            <person name="Futagami T."/>
            <person name="Toyoda A."/>
            <person name="Takaki Y."/>
            <person name="Nishi S."/>
            <person name="Hori S."/>
            <person name="Arai W."/>
            <person name="Tsubouchi T."/>
            <person name="Morono Y."/>
            <person name="Uchiyama I."/>
            <person name="Ito T."/>
            <person name="Fujiyama A."/>
            <person name="Inagaki F."/>
            <person name="Takami H."/>
        </authorList>
    </citation>
    <scope>NUCLEOTIDE SEQUENCE</scope>
    <source>
        <strain evidence="1">Expedition CK06-06</strain>
    </source>
</reference>
<organism evidence="1">
    <name type="scientific">marine sediment metagenome</name>
    <dbReference type="NCBI Taxonomy" id="412755"/>
    <lineage>
        <taxon>unclassified sequences</taxon>
        <taxon>metagenomes</taxon>
        <taxon>ecological metagenomes</taxon>
    </lineage>
</organism>
<dbReference type="EMBL" id="BARW01024503">
    <property type="protein sequence ID" value="GAI92664.1"/>
    <property type="molecule type" value="Genomic_DNA"/>
</dbReference>
<dbReference type="AlphaFoldDB" id="X1UJY4"/>
<accession>X1UJY4</accession>